<protein>
    <submittedName>
        <fullName evidence="1">Uncharacterized protein</fullName>
    </submittedName>
</protein>
<dbReference type="Proteomes" id="UP000286912">
    <property type="component" value="Unassembled WGS sequence"/>
</dbReference>
<evidence type="ECO:0000313" key="1">
    <source>
        <dbReference type="EMBL" id="RUR48798.1"/>
    </source>
</evidence>
<organism evidence="1 2">
    <name type="scientific">Vreelandella populi</name>
    <dbReference type="NCBI Taxonomy" id="2498858"/>
    <lineage>
        <taxon>Bacteria</taxon>
        <taxon>Pseudomonadati</taxon>
        <taxon>Pseudomonadota</taxon>
        <taxon>Gammaproteobacteria</taxon>
        <taxon>Oceanospirillales</taxon>
        <taxon>Halomonadaceae</taxon>
        <taxon>Vreelandella</taxon>
    </lineage>
</organism>
<comment type="caution">
    <text evidence="1">The sequence shown here is derived from an EMBL/GenBank/DDBJ whole genome shotgun (WGS) entry which is preliminary data.</text>
</comment>
<evidence type="ECO:0000313" key="2">
    <source>
        <dbReference type="Proteomes" id="UP000286912"/>
    </source>
</evidence>
<name>A0A3S0X3A9_9GAMM</name>
<dbReference type="RefSeq" id="WP_126981462.1">
    <property type="nucleotide sequence ID" value="NZ_RZHD01000003.1"/>
</dbReference>
<dbReference type="EMBL" id="RZHD01000003">
    <property type="protein sequence ID" value="RUR48798.1"/>
    <property type="molecule type" value="Genomic_DNA"/>
</dbReference>
<reference evidence="1 2" key="1">
    <citation type="submission" date="2018-12" db="EMBL/GenBank/DDBJ databases">
        <title>three novel Halomonas strain isolated from plants.</title>
        <authorList>
            <person name="Sun C."/>
        </authorList>
    </citation>
    <scope>NUCLEOTIDE SEQUENCE [LARGE SCALE GENOMIC DNA]</scope>
    <source>
        <strain evidence="1 2">RC</strain>
    </source>
</reference>
<keyword evidence="2" id="KW-1185">Reference proteome</keyword>
<dbReference type="OrthoDB" id="9990353at2"/>
<dbReference type="AlphaFoldDB" id="A0A3S0X3A9"/>
<sequence>MGKQAMVRVTQSNLYRNGHRCAIGERFEVTLNNKGEIPMVLRGKVELDKSAQVTVATPNATSSNTSADADEKRRQHLLDEIEQMSGTRPGANSKLETLEDKFAKLKTADQE</sequence>
<gene>
    <name evidence="1" type="ORF">ELY37_02810</name>
</gene>
<accession>A0A3S0X3A9</accession>
<proteinExistence type="predicted"/>